<dbReference type="GO" id="GO:0006310">
    <property type="term" value="P:DNA recombination"/>
    <property type="evidence" value="ECO:0007669"/>
    <property type="project" value="UniProtKB-KW"/>
</dbReference>
<organism evidence="5 6">
    <name type="scientific">Reticulibacter mediterranei</name>
    <dbReference type="NCBI Taxonomy" id="2778369"/>
    <lineage>
        <taxon>Bacteria</taxon>
        <taxon>Bacillati</taxon>
        <taxon>Chloroflexota</taxon>
        <taxon>Ktedonobacteria</taxon>
        <taxon>Ktedonobacterales</taxon>
        <taxon>Reticulibacteraceae</taxon>
        <taxon>Reticulibacter</taxon>
    </lineage>
</organism>
<protein>
    <submittedName>
        <fullName evidence="5">IS6 family transposase</fullName>
    </submittedName>
</protein>
<evidence type="ECO:0000256" key="3">
    <source>
        <dbReference type="ARBA" id="ARBA00023172"/>
    </source>
</evidence>
<gene>
    <name evidence="5" type="ORF">KSF_074680</name>
</gene>
<comment type="caution">
    <text evidence="5">The sequence shown here is derived from an EMBL/GenBank/DDBJ whole genome shotgun (WGS) entry which is preliminary data.</text>
</comment>
<dbReference type="PROSITE" id="PS50994">
    <property type="entry name" value="INTEGRASE"/>
    <property type="match status" value="1"/>
</dbReference>
<dbReference type="GO" id="GO:0032196">
    <property type="term" value="P:transposition"/>
    <property type="evidence" value="ECO:0007669"/>
    <property type="project" value="UniProtKB-KW"/>
</dbReference>
<dbReference type="Proteomes" id="UP000597444">
    <property type="component" value="Unassembled WGS sequence"/>
</dbReference>
<proteinExistence type="predicted"/>
<keyword evidence="2" id="KW-0238">DNA-binding</keyword>
<keyword evidence="3" id="KW-0233">DNA recombination</keyword>
<keyword evidence="6" id="KW-1185">Reference proteome</keyword>
<dbReference type="RefSeq" id="WP_220207980.1">
    <property type="nucleotide sequence ID" value="NZ_BNJK01000001.1"/>
</dbReference>
<dbReference type="AlphaFoldDB" id="A0A8J3N6H3"/>
<sequence length="260" mass="30055">MSNQSQHPFKWRQFQPEIIVLCVRWYLRYALSYRDLEEIMLERGLHIDHTTIYRWVQQYAPEMEKRCRPHLKGFTDSWKVDETYIKIKKVWVYLYRAVDSRGNTLEFLLSPTRNAEAAKGFFVKALQPSACSTASPELDNVQMGRKVGFSTPESAPRVINTDKHAAYPKAIADLKAAGVLPQYVELRQVKYLNNLIEQDHRFIKRLTKPGMGFSSFETAWRTLQGYEAMNMIRKGQLRGVAKGDVRSQMALISELFGVAA</sequence>
<feature type="domain" description="Integrase catalytic" evidence="4">
    <location>
        <begin position="65"/>
        <end position="250"/>
    </location>
</feature>
<accession>A0A8J3N6H3</accession>
<dbReference type="InterPro" id="IPR001584">
    <property type="entry name" value="Integrase_cat-core"/>
</dbReference>
<keyword evidence="1" id="KW-0815">Transposition</keyword>
<dbReference type="InterPro" id="IPR047930">
    <property type="entry name" value="Transpos_IS6"/>
</dbReference>
<dbReference type="Pfam" id="PF13610">
    <property type="entry name" value="DDE_Tnp_IS240"/>
    <property type="match status" value="2"/>
</dbReference>
<dbReference type="EMBL" id="BNJK01000001">
    <property type="protein sequence ID" value="GHO97420.1"/>
    <property type="molecule type" value="Genomic_DNA"/>
</dbReference>
<dbReference type="PANTHER" id="PTHR35528:SF3">
    <property type="entry name" value="BLL1675 PROTEIN"/>
    <property type="match status" value="1"/>
</dbReference>
<dbReference type="NCBIfam" id="NF033587">
    <property type="entry name" value="transpos_IS6"/>
    <property type="match status" value="1"/>
</dbReference>
<dbReference type="GO" id="GO:0003677">
    <property type="term" value="F:DNA binding"/>
    <property type="evidence" value="ECO:0007669"/>
    <property type="project" value="UniProtKB-KW"/>
</dbReference>
<name>A0A8J3N6H3_9CHLR</name>
<evidence type="ECO:0000256" key="1">
    <source>
        <dbReference type="ARBA" id="ARBA00022578"/>
    </source>
</evidence>
<dbReference type="InterPro" id="IPR052183">
    <property type="entry name" value="IS_Transposase"/>
</dbReference>
<dbReference type="PANTHER" id="PTHR35528">
    <property type="entry name" value="BLL1675 PROTEIN"/>
    <property type="match status" value="1"/>
</dbReference>
<evidence type="ECO:0000313" key="5">
    <source>
        <dbReference type="EMBL" id="GHO97420.1"/>
    </source>
</evidence>
<evidence type="ECO:0000259" key="4">
    <source>
        <dbReference type="PROSITE" id="PS50994"/>
    </source>
</evidence>
<dbReference type="GO" id="GO:0015074">
    <property type="term" value="P:DNA integration"/>
    <property type="evidence" value="ECO:0007669"/>
    <property type="project" value="InterPro"/>
</dbReference>
<reference evidence="5" key="1">
    <citation type="submission" date="2020-10" db="EMBL/GenBank/DDBJ databases">
        <title>Taxonomic study of unclassified bacteria belonging to the class Ktedonobacteria.</title>
        <authorList>
            <person name="Yabe S."/>
            <person name="Wang C.M."/>
            <person name="Zheng Y."/>
            <person name="Sakai Y."/>
            <person name="Cavaletti L."/>
            <person name="Monciardini P."/>
            <person name="Donadio S."/>
        </authorList>
    </citation>
    <scope>NUCLEOTIDE SEQUENCE</scope>
    <source>
        <strain evidence="5">ID150040</strain>
    </source>
</reference>
<evidence type="ECO:0000256" key="2">
    <source>
        <dbReference type="ARBA" id="ARBA00023125"/>
    </source>
</evidence>
<evidence type="ECO:0000313" key="6">
    <source>
        <dbReference type="Proteomes" id="UP000597444"/>
    </source>
</evidence>
<dbReference type="InterPro" id="IPR032874">
    <property type="entry name" value="DDE_dom"/>
</dbReference>